<feature type="domain" description="ABC transporter" evidence="4">
    <location>
        <begin position="2"/>
        <end position="198"/>
    </location>
</feature>
<gene>
    <name evidence="5" type="ORF">LCB40_03930</name>
</gene>
<evidence type="ECO:0000256" key="2">
    <source>
        <dbReference type="ARBA" id="ARBA00022741"/>
    </source>
</evidence>
<accession>A0A916QHT0</accession>
<dbReference type="RefSeq" id="WP_212780213.1">
    <property type="nucleotide sequence ID" value="NZ_BMAY01000002.1"/>
</dbReference>
<keyword evidence="2" id="KW-0547">Nucleotide-binding</keyword>
<evidence type="ECO:0000259" key="4">
    <source>
        <dbReference type="PROSITE" id="PS50893"/>
    </source>
</evidence>
<evidence type="ECO:0000313" key="6">
    <source>
        <dbReference type="Proteomes" id="UP000677218"/>
    </source>
</evidence>
<keyword evidence="6" id="KW-1185">Reference proteome</keyword>
<name>A0A916QHT0_9LACO</name>
<reference evidence="5" key="1">
    <citation type="submission" date="2020-08" db="EMBL/GenBank/DDBJ databases">
        <title>Taxonomic study for Lactobacillus species isolated from hardwood bark.</title>
        <authorList>
            <person name="Tohno M."/>
            <person name="Tanizawa Y."/>
        </authorList>
    </citation>
    <scope>NUCLEOTIDE SEQUENCE</scope>
    <source>
        <strain evidence="5">B40</strain>
    </source>
</reference>
<dbReference type="CDD" id="cd03230">
    <property type="entry name" value="ABC_DR_subfamily_A"/>
    <property type="match status" value="1"/>
</dbReference>
<protein>
    <submittedName>
        <fullName evidence="5">ABC transporter ATP-binding protein</fullName>
    </submittedName>
</protein>
<dbReference type="Proteomes" id="UP000677218">
    <property type="component" value="Unassembled WGS sequence"/>
</dbReference>
<proteinExistence type="predicted"/>
<dbReference type="InterPro" id="IPR051782">
    <property type="entry name" value="ABC_Transporter_VariousFunc"/>
</dbReference>
<dbReference type="InterPro" id="IPR003439">
    <property type="entry name" value="ABC_transporter-like_ATP-bd"/>
</dbReference>
<dbReference type="Gene3D" id="3.40.50.300">
    <property type="entry name" value="P-loop containing nucleotide triphosphate hydrolases"/>
    <property type="match status" value="1"/>
</dbReference>
<organism evidence="5 6">
    <name type="scientific">Lactobacillus corticis</name>
    <dbReference type="NCBI Taxonomy" id="2201249"/>
    <lineage>
        <taxon>Bacteria</taxon>
        <taxon>Bacillati</taxon>
        <taxon>Bacillota</taxon>
        <taxon>Bacilli</taxon>
        <taxon>Lactobacillales</taxon>
        <taxon>Lactobacillaceae</taxon>
        <taxon>Lactobacillus</taxon>
    </lineage>
</organism>
<comment type="caution">
    <text evidence="5">The sequence shown here is derived from an EMBL/GenBank/DDBJ whole genome shotgun (WGS) entry which is preliminary data.</text>
</comment>
<dbReference type="AlphaFoldDB" id="A0A916QHT0"/>
<evidence type="ECO:0000256" key="3">
    <source>
        <dbReference type="ARBA" id="ARBA00022840"/>
    </source>
</evidence>
<evidence type="ECO:0000256" key="1">
    <source>
        <dbReference type="ARBA" id="ARBA00022448"/>
    </source>
</evidence>
<dbReference type="PROSITE" id="PS50893">
    <property type="entry name" value="ABC_TRANSPORTER_2"/>
    <property type="match status" value="1"/>
</dbReference>
<dbReference type="InterPro" id="IPR003593">
    <property type="entry name" value="AAA+_ATPase"/>
</dbReference>
<keyword evidence="1" id="KW-0813">Transport</keyword>
<dbReference type="SMART" id="SM00382">
    <property type="entry name" value="AAA"/>
    <property type="match status" value="1"/>
</dbReference>
<evidence type="ECO:0000313" key="5">
    <source>
        <dbReference type="EMBL" id="GFZ26513.1"/>
    </source>
</evidence>
<dbReference type="InterPro" id="IPR027417">
    <property type="entry name" value="P-loop_NTPase"/>
</dbReference>
<dbReference type="GO" id="GO:0005524">
    <property type="term" value="F:ATP binding"/>
    <property type="evidence" value="ECO:0007669"/>
    <property type="project" value="UniProtKB-KW"/>
</dbReference>
<dbReference type="GO" id="GO:0016887">
    <property type="term" value="F:ATP hydrolysis activity"/>
    <property type="evidence" value="ECO:0007669"/>
    <property type="project" value="InterPro"/>
</dbReference>
<dbReference type="SUPFAM" id="SSF52540">
    <property type="entry name" value="P-loop containing nucleoside triphosphate hydrolases"/>
    <property type="match status" value="1"/>
</dbReference>
<dbReference type="PANTHER" id="PTHR42939">
    <property type="entry name" value="ABC TRANSPORTER ATP-BINDING PROTEIN ALBC-RELATED"/>
    <property type="match status" value="1"/>
</dbReference>
<keyword evidence="3 5" id="KW-0067">ATP-binding</keyword>
<dbReference type="Pfam" id="PF00005">
    <property type="entry name" value="ABC_tran"/>
    <property type="match status" value="1"/>
</dbReference>
<dbReference type="PANTHER" id="PTHR42939:SF1">
    <property type="entry name" value="ABC TRANSPORTER ATP-BINDING PROTEIN ALBC-RELATED"/>
    <property type="match status" value="1"/>
</dbReference>
<sequence>MLKVENVSKSFKKRLVLQDINLTVDAGELVHISGINGSGKSTLFKIIAKLLAPDQGKVTLGSDDYLGALIENPGFLEYESGLSNLAFLAKLNQHYDEGKIRQLMQRFSLDPDDPQAIKNYSIGMRQKVGIIQAVMEDQTIILLDEPTRGIDQEGIGQFTELCHELTSSGKSIVVASHDTIAEMKYDRQLHLENGVLHE</sequence>
<dbReference type="EMBL" id="BMAY01000002">
    <property type="protein sequence ID" value="GFZ26513.1"/>
    <property type="molecule type" value="Genomic_DNA"/>
</dbReference>